<dbReference type="RefSeq" id="WP_207445746.1">
    <property type="nucleotide sequence ID" value="NZ_CP061091.1"/>
</dbReference>
<evidence type="ECO:0008006" key="3">
    <source>
        <dbReference type="Google" id="ProtNLM"/>
    </source>
</evidence>
<dbReference type="EMBL" id="JACTNF010000004">
    <property type="protein sequence ID" value="MBO1074168.1"/>
    <property type="molecule type" value="Genomic_DNA"/>
</dbReference>
<organism evidence="1 2">
    <name type="scientific">Roseomonas marmotae</name>
    <dbReference type="NCBI Taxonomy" id="2768161"/>
    <lineage>
        <taxon>Bacteria</taxon>
        <taxon>Pseudomonadati</taxon>
        <taxon>Pseudomonadota</taxon>
        <taxon>Alphaproteobacteria</taxon>
        <taxon>Acetobacterales</taxon>
        <taxon>Roseomonadaceae</taxon>
        <taxon>Roseomonas</taxon>
    </lineage>
</organism>
<keyword evidence="2" id="KW-1185">Reference proteome</keyword>
<name>A0ABS3K9N2_9PROT</name>
<evidence type="ECO:0000313" key="1">
    <source>
        <dbReference type="EMBL" id="MBO1074168.1"/>
    </source>
</evidence>
<comment type="caution">
    <text evidence="1">The sequence shown here is derived from an EMBL/GenBank/DDBJ whole genome shotgun (WGS) entry which is preliminary data.</text>
</comment>
<dbReference type="Pfam" id="PF19786">
    <property type="entry name" value="DUF6270"/>
    <property type="match status" value="1"/>
</dbReference>
<proteinExistence type="predicted"/>
<dbReference type="InterPro" id="IPR046237">
    <property type="entry name" value="DUF6270"/>
</dbReference>
<evidence type="ECO:0000313" key="2">
    <source>
        <dbReference type="Proteomes" id="UP001518990"/>
    </source>
</evidence>
<sequence length="248" mass="29637">MRFDIFGSCVSRDPFDFLAPTGHDVLFYAARQSFVGLRDEPVRYDPAWYADLPPFERRCVFMDLEKSEEYFRFSADADYLIVDFIDERFDLMQVGSSHVAATRHVLKEPFLAFHQDRLQRRRRLHPPILDDWRRGAEYFMERATRRFAPERIILHEARWSSHFRTVEGELLPFDEKVRARVAPSNELLKHYHENFRALLPSCLTLRVPDEFLFADPQHRWSKEPFHYIPAYYSAFLDLLNQAVEKNRC</sequence>
<reference evidence="1 2" key="1">
    <citation type="submission" date="2020-09" db="EMBL/GenBank/DDBJ databases">
        <title>Roseomonas.</title>
        <authorList>
            <person name="Zhu W."/>
        </authorList>
    </citation>
    <scope>NUCLEOTIDE SEQUENCE [LARGE SCALE GENOMIC DNA]</scope>
    <source>
        <strain evidence="1 2">1311</strain>
    </source>
</reference>
<accession>A0ABS3K9N2</accession>
<dbReference type="Proteomes" id="UP001518990">
    <property type="component" value="Unassembled WGS sequence"/>
</dbReference>
<protein>
    <recommendedName>
        <fullName evidence="3">DUF616 domain-containing protein</fullName>
    </recommendedName>
</protein>
<gene>
    <name evidence="1" type="ORF">IAI60_06075</name>
</gene>